<dbReference type="InterPro" id="IPR009060">
    <property type="entry name" value="UBA-like_sf"/>
</dbReference>
<evidence type="ECO:0000259" key="2">
    <source>
        <dbReference type="PROSITE" id="PS51140"/>
    </source>
</evidence>
<feature type="compositionally biased region" description="Basic and acidic residues" evidence="1">
    <location>
        <begin position="937"/>
        <end position="959"/>
    </location>
</feature>
<dbReference type="SMART" id="SM00546">
    <property type="entry name" value="CUE"/>
    <property type="match status" value="1"/>
</dbReference>
<feature type="compositionally biased region" description="Polar residues" evidence="1">
    <location>
        <begin position="144"/>
        <end position="153"/>
    </location>
</feature>
<dbReference type="Pfam" id="PF02845">
    <property type="entry name" value="CUE"/>
    <property type="match status" value="1"/>
</dbReference>
<evidence type="ECO:0000256" key="1">
    <source>
        <dbReference type="SAM" id="MobiDB-lite"/>
    </source>
</evidence>
<feature type="compositionally biased region" description="Acidic residues" evidence="1">
    <location>
        <begin position="925"/>
        <end position="936"/>
    </location>
</feature>
<gene>
    <name evidence="3" type="ORF">J0S82_017634</name>
</gene>
<dbReference type="GO" id="GO:0043130">
    <property type="term" value="F:ubiquitin binding"/>
    <property type="evidence" value="ECO:0007669"/>
    <property type="project" value="InterPro"/>
</dbReference>
<feature type="compositionally biased region" description="Acidic residues" evidence="1">
    <location>
        <begin position="878"/>
        <end position="887"/>
    </location>
</feature>
<feature type="compositionally biased region" description="Basic and acidic residues" evidence="1">
    <location>
        <begin position="286"/>
        <end position="295"/>
    </location>
</feature>
<comment type="caution">
    <text evidence="3">The sequence shown here is derived from an EMBL/GenBank/DDBJ whole genome shotgun (WGS) entry which is preliminary data.</text>
</comment>
<feature type="compositionally biased region" description="Basic and acidic residues" evidence="1">
    <location>
        <begin position="985"/>
        <end position="1000"/>
    </location>
</feature>
<dbReference type="InterPro" id="IPR052586">
    <property type="entry name" value="ASCC2"/>
</dbReference>
<dbReference type="Gene3D" id="1.10.8.10">
    <property type="entry name" value="DNA helicase RuvA subunit, C-terminal domain"/>
    <property type="match status" value="1"/>
</dbReference>
<reference evidence="3" key="1">
    <citation type="journal article" date="2021" name="Evol. Appl.">
        <title>The genome of the Pyrenean desman and the effects of bottlenecks and inbreeding on the genomic landscape of an endangered species.</title>
        <authorList>
            <person name="Escoda L."/>
            <person name="Castresana J."/>
        </authorList>
    </citation>
    <scope>NUCLEOTIDE SEQUENCE</scope>
    <source>
        <strain evidence="3">IBE-C5619</strain>
    </source>
</reference>
<dbReference type="PANTHER" id="PTHR21494">
    <property type="entry name" value="ACTIVATING SIGNAL COINTEGRATOR 1 COMPLEX SUBUNIT 2 ASC-1 COMPLEX SUBUNIT P100"/>
    <property type="match status" value="1"/>
</dbReference>
<feature type="region of interest" description="Disordered" evidence="1">
    <location>
        <begin position="257"/>
        <end position="304"/>
    </location>
</feature>
<proteinExistence type="predicted"/>
<sequence length="1023" mass="112037">MCGRSQAATPPSHKSRARTARPGGSAGPGPLASRLGPAVPARSGKAARAPASTATRVRAKLGRRAPSPRTSAGRQGRRLGQPSQSHAHRPQAPAGRRLLDGDSSRAGAEAGPSSSSSSSPEEKGGVETGGISYRAAGHGEASHGTASSATPRGSQPGPAGGSAWAAGASCPAAPPPPPPSHNHNNMAAAATQSAHPTPSRASNGGARARSGSQPARQLALGAGPDLGFLSAPAESPFDPGSVGALGAVTVDCGGGGGGVAPVAEPPRRVTQHNASSASGPTPDHPQGPEDRKAEDFTSAGEPHPEQKADRYFVLYKPPPKDNIPALVEEYLERATFVANDLDWLLALPHDKFWCQVIFDETVQKCLDSYLRYVPRKFDEWVAPAPEVVDMQKRLHRSVFLTFLRMSTHKESKDHFFSPSAFGEFLYEHFLFDIPKILDLCVLFGKGNSPLLQKMIGNIFMQQPSYYHDLNETMPTILQVFSNILQQCGLQGDGASTTPQKLEERGRLTPSHMPLLELKDIVLYLCDTCTTLWSFLDIFPLACQTFQKHDFCNRIASFYEIAIPELESAIKKRRLEDSKLLSDLWQRLSHSRKKLLEIFHILMSQICLLPVLESSCDNIQGFIEEFLQIFSSLLQERRFLRDYDALFPVADDVSLLQQASSVLDETRTAYILQAVESAWEGVDRRKAKDPPAAAEGPNGLMVAAEPVCGTSSRPENSEEEECMGAAAARGPPVCGVELDSLISQVKDLLPDLGEGFILACLEHYSYDPEQVISDILEERLAPALRQLDRSLDRQVKPDPTPLLTSRHNIFQNDEFDVFSRDSVDLSRVHKGRRKEANARQLLNDKREVAAQRQRYEQYSVVVEEVPLQPGESPSYRGDDYEDEYDDTYDGNQVGANDADSDDELISRRPFTIPQVLRTKVPREGPEVDDDIEEEAEEEAPKPDHFVQDPAVLRERAEARRMASLARKGYRHDSSTAVAGNPRGHGQNRETTQERRKKEASKATRANHNRRTMADRKRSKGMIPS</sequence>
<name>A0A8J6AH35_GALPY</name>
<dbReference type="AlphaFoldDB" id="A0A8J6AH35"/>
<dbReference type="SUPFAM" id="SSF46934">
    <property type="entry name" value="UBA-like"/>
    <property type="match status" value="1"/>
</dbReference>
<feature type="region of interest" description="Disordered" evidence="1">
    <location>
        <begin position="1"/>
        <end position="238"/>
    </location>
</feature>
<feature type="compositionally biased region" description="Low complexity" evidence="1">
    <location>
        <begin position="20"/>
        <end position="34"/>
    </location>
</feature>
<protein>
    <submittedName>
        <fullName evidence="3">Activating signal cointegrator 1 complex subunit 2</fullName>
    </submittedName>
</protein>
<accession>A0A8J6AH35</accession>
<feature type="region of interest" description="Disordered" evidence="1">
    <location>
        <begin position="867"/>
        <end position="1023"/>
    </location>
</feature>
<feature type="compositionally biased region" description="Low complexity" evidence="1">
    <location>
        <begin position="104"/>
        <end position="119"/>
    </location>
</feature>
<feature type="domain" description="CUE" evidence="2">
    <location>
        <begin position="736"/>
        <end position="779"/>
    </location>
</feature>
<evidence type="ECO:0000313" key="4">
    <source>
        <dbReference type="Proteomes" id="UP000700334"/>
    </source>
</evidence>
<dbReference type="Proteomes" id="UP000700334">
    <property type="component" value="Unassembled WGS sequence"/>
</dbReference>
<dbReference type="InterPro" id="IPR003892">
    <property type="entry name" value="CUE"/>
</dbReference>
<dbReference type="InterPro" id="IPR041800">
    <property type="entry name" value="ASCC2_CUE"/>
</dbReference>
<feature type="compositionally biased region" description="Low complexity" evidence="1">
    <location>
        <begin position="181"/>
        <end position="190"/>
    </location>
</feature>
<dbReference type="EMBL" id="JAGFMF010011483">
    <property type="protein sequence ID" value="KAG8521261.1"/>
    <property type="molecule type" value="Genomic_DNA"/>
</dbReference>
<dbReference type="OrthoDB" id="5577209at2759"/>
<organism evidence="3 4">
    <name type="scientific">Galemys pyrenaicus</name>
    <name type="common">Iberian desman</name>
    <name type="synonym">Pyrenean desman</name>
    <dbReference type="NCBI Taxonomy" id="202257"/>
    <lineage>
        <taxon>Eukaryota</taxon>
        <taxon>Metazoa</taxon>
        <taxon>Chordata</taxon>
        <taxon>Craniata</taxon>
        <taxon>Vertebrata</taxon>
        <taxon>Euteleostomi</taxon>
        <taxon>Mammalia</taxon>
        <taxon>Eutheria</taxon>
        <taxon>Laurasiatheria</taxon>
        <taxon>Eulipotyphla</taxon>
        <taxon>Talpidae</taxon>
        <taxon>Galemys</taxon>
    </lineage>
</organism>
<feature type="compositionally biased region" description="Low complexity" evidence="1">
    <location>
        <begin position="161"/>
        <end position="171"/>
    </location>
</feature>
<dbReference type="PANTHER" id="PTHR21494:SF0">
    <property type="entry name" value="ACTIVATING SIGNAL COINTEGRATOR 1 COMPLEX SUBUNIT 2"/>
    <property type="match status" value="1"/>
</dbReference>
<keyword evidence="4" id="KW-1185">Reference proteome</keyword>
<dbReference type="GO" id="GO:0006355">
    <property type="term" value="P:regulation of DNA-templated transcription"/>
    <property type="evidence" value="ECO:0007669"/>
    <property type="project" value="TreeGrafter"/>
</dbReference>
<feature type="compositionally biased region" description="Polar residues" evidence="1">
    <location>
        <begin position="191"/>
        <end position="202"/>
    </location>
</feature>
<evidence type="ECO:0000313" key="3">
    <source>
        <dbReference type="EMBL" id="KAG8521261.1"/>
    </source>
</evidence>
<dbReference type="PROSITE" id="PS51140">
    <property type="entry name" value="CUE"/>
    <property type="match status" value="1"/>
</dbReference>
<dbReference type="CDD" id="cd14364">
    <property type="entry name" value="CUE_ASCC2"/>
    <property type="match status" value="1"/>
</dbReference>